<sequence>MTQAFVQEQVALLSSKNAKVGCAAMSTLLEVSCETDMAYPHMGEFFALLESENSYLRVRGMFLLAANARWDANNLISERFGRIALLISDKKPIVARQCIKALTEIAEWKPGLRETIALALQNADFSFYADSMRPLLEQDRERLLGALAVK</sequence>
<dbReference type="InterPro" id="IPR011989">
    <property type="entry name" value="ARM-like"/>
</dbReference>
<protein>
    <submittedName>
        <fullName evidence="1">SufBD protein</fullName>
    </submittedName>
</protein>
<accession>A0ABV1DWD9</accession>
<dbReference type="RefSeq" id="WP_349217663.1">
    <property type="nucleotide sequence ID" value="NZ_JBBMFD010000001.1"/>
</dbReference>
<gene>
    <name evidence="1" type="ORF">WMO26_00945</name>
</gene>
<evidence type="ECO:0000313" key="2">
    <source>
        <dbReference type="Proteomes" id="UP001489509"/>
    </source>
</evidence>
<dbReference type="Gene3D" id="1.25.10.10">
    <property type="entry name" value="Leucine-rich Repeat Variant"/>
    <property type="match status" value="1"/>
</dbReference>
<reference evidence="1 2" key="1">
    <citation type="submission" date="2024-03" db="EMBL/GenBank/DDBJ databases">
        <title>Human intestinal bacterial collection.</title>
        <authorList>
            <person name="Pauvert C."/>
            <person name="Hitch T.C.A."/>
            <person name="Clavel T."/>
        </authorList>
    </citation>
    <scope>NUCLEOTIDE SEQUENCE [LARGE SCALE GENOMIC DNA]</scope>
    <source>
        <strain evidence="1 2">CLA-JM-H44</strain>
    </source>
</reference>
<dbReference type="Proteomes" id="UP001489509">
    <property type="component" value="Unassembled WGS sequence"/>
</dbReference>
<dbReference type="EMBL" id="JBBMFD010000001">
    <property type="protein sequence ID" value="MEQ2439387.1"/>
    <property type="molecule type" value="Genomic_DNA"/>
</dbReference>
<dbReference type="SUPFAM" id="SSF48371">
    <property type="entry name" value="ARM repeat"/>
    <property type="match status" value="1"/>
</dbReference>
<evidence type="ECO:0000313" key="1">
    <source>
        <dbReference type="EMBL" id="MEQ2439387.1"/>
    </source>
</evidence>
<name>A0ABV1DWD9_9FIRM</name>
<organism evidence="1 2">
    <name type="scientific">Solibaculum intestinale</name>
    <dbReference type="NCBI Taxonomy" id="3133165"/>
    <lineage>
        <taxon>Bacteria</taxon>
        <taxon>Bacillati</taxon>
        <taxon>Bacillota</taxon>
        <taxon>Clostridia</taxon>
        <taxon>Eubacteriales</taxon>
        <taxon>Oscillospiraceae</taxon>
        <taxon>Solibaculum</taxon>
    </lineage>
</organism>
<proteinExistence type="predicted"/>
<comment type="caution">
    <text evidence="1">The sequence shown here is derived from an EMBL/GenBank/DDBJ whole genome shotgun (WGS) entry which is preliminary data.</text>
</comment>
<keyword evidence="2" id="KW-1185">Reference proteome</keyword>
<dbReference type="InterPro" id="IPR016024">
    <property type="entry name" value="ARM-type_fold"/>
</dbReference>